<sequence>MSDEKDATPDYFFKLLLLGDAFVGKTSLLIRFKDKTFLKGSYISTVGIDYKTKLISCEGKLVKLQLWDTAGQERFRSLTKSYYRDADAVMLVYDVTKQETFVNIKSWLHDLSSHAPSSTVVAIVGNKTDDSGKRVVKTQDGASLAAESETLFLETSAKAGTNVDSAFFSITKSLIHKRETRVVDNDLGDSVRKKEQSWQFLRVDESDATRKRRIFGANALPTSTSVGMKQYLQAKCN</sequence>
<dbReference type="SMART" id="SM00173">
    <property type="entry name" value="RAS"/>
    <property type="match status" value="1"/>
</dbReference>
<comment type="caution">
    <text evidence="3">The sequence shown here is derived from an EMBL/GenBank/DDBJ whole genome shotgun (WGS) entry which is preliminary data.</text>
</comment>
<proteinExistence type="predicted"/>
<dbReference type="PROSITE" id="PS51421">
    <property type="entry name" value="RAS"/>
    <property type="match status" value="1"/>
</dbReference>
<dbReference type="InterPro" id="IPR005225">
    <property type="entry name" value="Small_GTP-bd"/>
</dbReference>
<dbReference type="PROSITE" id="PS51420">
    <property type="entry name" value="RHO"/>
    <property type="match status" value="1"/>
</dbReference>
<evidence type="ECO:0000256" key="1">
    <source>
        <dbReference type="ARBA" id="ARBA00022741"/>
    </source>
</evidence>
<gene>
    <name evidence="3" type="ORF">TcWFU_005321</name>
</gene>
<dbReference type="InterPro" id="IPR050227">
    <property type="entry name" value="Rab"/>
</dbReference>
<dbReference type="Proteomes" id="UP001651158">
    <property type="component" value="Unassembled WGS sequence"/>
</dbReference>
<dbReference type="Gene3D" id="3.40.50.300">
    <property type="entry name" value="P-loop containing nucleotide triphosphate hydrolases"/>
    <property type="match status" value="1"/>
</dbReference>
<reference evidence="3 4" key="1">
    <citation type="journal article" date="2022" name="Front. Cell. Infect. Microbiol.">
        <title>The Genomes of Two Strains of Taenia crassiceps the Animal Model for the Study of Human Cysticercosis.</title>
        <authorList>
            <person name="Bobes R.J."/>
            <person name="Estrada K."/>
            <person name="Rios-Valencia D.G."/>
            <person name="Calderon-Gallegos A."/>
            <person name="de la Torre P."/>
            <person name="Carrero J.C."/>
            <person name="Sanchez-Flores A."/>
            <person name="Laclette J.P."/>
        </authorList>
    </citation>
    <scope>NUCLEOTIDE SEQUENCE [LARGE SCALE GENOMIC DNA]</scope>
    <source>
        <strain evidence="3">WFUcys</strain>
    </source>
</reference>
<evidence type="ECO:0000256" key="2">
    <source>
        <dbReference type="ARBA" id="ARBA00023134"/>
    </source>
</evidence>
<name>A0ABR4Q9I8_9CEST</name>
<organism evidence="3 4">
    <name type="scientific">Taenia crassiceps</name>
    <dbReference type="NCBI Taxonomy" id="6207"/>
    <lineage>
        <taxon>Eukaryota</taxon>
        <taxon>Metazoa</taxon>
        <taxon>Spiralia</taxon>
        <taxon>Lophotrochozoa</taxon>
        <taxon>Platyhelminthes</taxon>
        <taxon>Cestoda</taxon>
        <taxon>Eucestoda</taxon>
        <taxon>Cyclophyllidea</taxon>
        <taxon>Taeniidae</taxon>
        <taxon>Taenia</taxon>
    </lineage>
</organism>
<keyword evidence="2" id="KW-0342">GTP-binding</keyword>
<keyword evidence="4" id="KW-1185">Reference proteome</keyword>
<dbReference type="PRINTS" id="PR00449">
    <property type="entry name" value="RASTRNSFRMNG"/>
</dbReference>
<dbReference type="SMART" id="SM00176">
    <property type="entry name" value="RAN"/>
    <property type="match status" value="1"/>
</dbReference>
<dbReference type="SUPFAM" id="SSF52540">
    <property type="entry name" value="P-loop containing nucleoside triphosphate hydrolases"/>
    <property type="match status" value="1"/>
</dbReference>
<dbReference type="NCBIfam" id="TIGR00231">
    <property type="entry name" value="small_GTP"/>
    <property type="match status" value="1"/>
</dbReference>
<evidence type="ECO:0000313" key="4">
    <source>
        <dbReference type="Proteomes" id="UP001651158"/>
    </source>
</evidence>
<dbReference type="SMART" id="SM00174">
    <property type="entry name" value="RHO"/>
    <property type="match status" value="1"/>
</dbReference>
<protein>
    <submittedName>
        <fullName evidence="3">Ras-related protein Rab-26</fullName>
    </submittedName>
</protein>
<dbReference type="CDD" id="cd00154">
    <property type="entry name" value="Rab"/>
    <property type="match status" value="1"/>
</dbReference>
<dbReference type="PANTHER" id="PTHR47977">
    <property type="entry name" value="RAS-RELATED PROTEIN RAB"/>
    <property type="match status" value="1"/>
</dbReference>
<dbReference type="InterPro" id="IPR027417">
    <property type="entry name" value="P-loop_NTPase"/>
</dbReference>
<accession>A0ABR4Q9I8</accession>
<keyword evidence="1" id="KW-0547">Nucleotide-binding</keyword>
<dbReference type="EMBL" id="JAKROA010000006">
    <property type="protein sequence ID" value="KAL5106232.1"/>
    <property type="molecule type" value="Genomic_DNA"/>
</dbReference>
<dbReference type="PROSITE" id="PS51419">
    <property type="entry name" value="RAB"/>
    <property type="match status" value="1"/>
</dbReference>
<dbReference type="SMART" id="SM00175">
    <property type="entry name" value="RAB"/>
    <property type="match status" value="1"/>
</dbReference>
<dbReference type="InterPro" id="IPR001806">
    <property type="entry name" value="Small_GTPase"/>
</dbReference>
<evidence type="ECO:0000313" key="3">
    <source>
        <dbReference type="EMBL" id="KAL5106232.1"/>
    </source>
</evidence>
<dbReference type="Pfam" id="PF00071">
    <property type="entry name" value="Ras"/>
    <property type="match status" value="1"/>
</dbReference>